<organism evidence="1">
    <name type="scientific">uncultured Caudovirales phage</name>
    <dbReference type="NCBI Taxonomy" id="2100421"/>
    <lineage>
        <taxon>Viruses</taxon>
        <taxon>Duplodnaviria</taxon>
        <taxon>Heunggongvirae</taxon>
        <taxon>Uroviricota</taxon>
        <taxon>Caudoviricetes</taxon>
        <taxon>Peduoviridae</taxon>
        <taxon>Maltschvirus</taxon>
        <taxon>Maltschvirus maltsch</taxon>
    </lineage>
</organism>
<gene>
    <name evidence="1" type="ORF">UFOVP385_30</name>
</gene>
<dbReference type="EMBL" id="LR798316">
    <property type="protein sequence ID" value="CAB5223333.1"/>
    <property type="molecule type" value="Genomic_DNA"/>
</dbReference>
<evidence type="ECO:0000313" key="1">
    <source>
        <dbReference type="EMBL" id="CAB5223333.1"/>
    </source>
</evidence>
<name>A0A6J7X7Q8_9CAUD</name>
<accession>A0A6J7X7Q8</accession>
<sequence length="186" mass="19664">MACNLSAGRNEVCKDSIGGLSGVYFLNYTSASFSQSAGTTTADPLLTGIPSGSTLYYYQLKGTSAYTETVNSSRENGTTFFTQELTLNLKKLTNEMTTQLKLLAYGRPQIIVATMNGDAFLVGKDEGADLTAGTIQTGAAMGDLYGYSITMTGMEKLPAQFLSGSTYENPLAGLTANYTVVNGTNN</sequence>
<protein>
    <submittedName>
        <fullName evidence="1">Uncharacterized protein</fullName>
    </submittedName>
</protein>
<reference evidence="1" key="1">
    <citation type="submission" date="2020-05" db="EMBL/GenBank/DDBJ databases">
        <authorList>
            <person name="Chiriac C."/>
            <person name="Salcher M."/>
            <person name="Ghai R."/>
            <person name="Kavagutti S V."/>
        </authorList>
    </citation>
    <scope>NUCLEOTIDE SEQUENCE</scope>
</reference>
<proteinExistence type="predicted"/>